<feature type="domain" description="F-box" evidence="1">
    <location>
        <begin position="1"/>
        <end position="46"/>
    </location>
</feature>
<protein>
    <recommendedName>
        <fullName evidence="1">F-box domain-containing protein</fullName>
    </recommendedName>
</protein>
<proteinExistence type="predicted"/>
<dbReference type="Pfam" id="PF12937">
    <property type="entry name" value="F-box-like"/>
    <property type="match status" value="1"/>
</dbReference>
<comment type="caution">
    <text evidence="2">The sequence shown here is derived from an EMBL/GenBank/DDBJ whole genome shotgun (WGS) entry which is preliminary data.</text>
</comment>
<accession>A0A1X2G2K0</accession>
<dbReference type="InterPro" id="IPR001810">
    <property type="entry name" value="F-box_dom"/>
</dbReference>
<keyword evidence="3" id="KW-1185">Reference proteome</keyword>
<name>A0A1X2G2K0_9FUNG</name>
<reference evidence="2 3" key="1">
    <citation type="submission" date="2016-07" db="EMBL/GenBank/DDBJ databases">
        <title>Pervasive Adenine N6-methylation of Active Genes in Fungi.</title>
        <authorList>
            <consortium name="DOE Joint Genome Institute"/>
            <person name="Mondo S.J."/>
            <person name="Dannebaum R.O."/>
            <person name="Kuo R.C."/>
            <person name="Labutti K."/>
            <person name="Haridas S."/>
            <person name="Kuo A."/>
            <person name="Salamov A."/>
            <person name="Ahrendt S.R."/>
            <person name="Lipzen A."/>
            <person name="Sullivan W."/>
            <person name="Andreopoulos W.B."/>
            <person name="Clum A."/>
            <person name="Lindquist E."/>
            <person name="Daum C."/>
            <person name="Ramamoorthy G.K."/>
            <person name="Gryganskyi A."/>
            <person name="Culley D."/>
            <person name="Magnuson J.K."/>
            <person name="James T.Y."/>
            <person name="O'Malley M.A."/>
            <person name="Stajich J.E."/>
            <person name="Spatafora J.W."/>
            <person name="Visel A."/>
            <person name="Grigoriev I.V."/>
        </authorList>
    </citation>
    <scope>NUCLEOTIDE SEQUENCE [LARGE SCALE GENOMIC DNA]</scope>
    <source>
        <strain evidence="2 3">NRRL 3301</strain>
    </source>
</reference>
<dbReference type="EMBL" id="MCGT01000061">
    <property type="protein sequence ID" value="ORX42896.1"/>
    <property type="molecule type" value="Genomic_DNA"/>
</dbReference>
<dbReference type="SUPFAM" id="SSF81383">
    <property type="entry name" value="F-box domain"/>
    <property type="match status" value="1"/>
</dbReference>
<gene>
    <name evidence="2" type="ORF">DM01DRAFT_1212786</name>
</gene>
<dbReference type="Proteomes" id="UP000242146">
    <property type="component" value="Unassembled WGS sequence"/>
</dbReference>
<organism evidence="2 3">
    <name type="scientific">Hesseltinella vesiculosa</name>
    <dbReference type="NCBI Taxonomy" id="101127"/>
    <lineage>
        <taxon>Eukaryota</taxon>
        <taxon>Fungi</taxon>
        <taxon>Fungi incertae sedis</taxon>
        <taxon>Mucoromycota</taxon>
        <taxon>Mucoromycotina</taxon>
        <taxon>Mucoromycetes</taxon>
        <taxon>Mucorales</taxon>
        <taxon>Cunninghamellaceae</taxon>
        <taxon>Hesseltinella</taxon>
    </lineage>
</organism>
<sequence length="149" mass="16783">MSRFANVPLEITRCIASYLPSHSLLELCCTCKSLQAALLLDLYRQIHLSDPQRLVFLLNALVHSSNIFDRRDAIHTLILAFPIDTLLLEVLAVLCPRATRFDISHPAQHPPSPLTSDLVSQYRAQVFPDRTQFSVRPCLVCFITSISPL</sequence>
<evidence type="ECO:0000259" key="1">
    <source>
        <dbReference type="PROSITE" id="PS50181"/>
    </source>
</evidence>
<dbReference type="PROSITE" id="PS50181">
    <property type="entry name" value="FBOX"/>
    <property type="match status" value="1"/>
</dbReference>
<evidence type="ECO:0000313" key="3">
    <source>
        <dbReference type="Proteomes" id="UP000242146"/>
    </source>
</evidence>
<dbReference type="AlphaFoldDB" id="A0A1X2G2K0"/>
<evidence type="ECO:0000313" key="2">
    <source>
        <dbReference type="EMBL" id="ORX42896.1"/>
    </source>
</evidence>
<dbReference type="InterPro" id="IPR036047">
    <property type="entry name" value="F-box-like_dom_sf"/>
</dbReference>
<dbReference type="SMART" id="SM00256">
    <property type="entry name" value="FBOX"/>
    <property type="match status" value="1"/>
</dbReference>